<dbReference type="SUPFAM" id="SSF103088">
    <property type="entry name" value="OmpA-like"/>
    <property type="match status" value="1"/>
</dbReference>
<keyword evidence="2 4" id="KW-0472">Membrane</keyword>
<keyword evidence="5" id="KW-0732">Signal</keyword>
<dbReference type="Pfam" id="PF25900">
    <property type="entry name" value="PAPPA"/>
    <property type="match status" value="1"/>
</dbReference>
<feature type="signal peptide" evidence="5">
    <location>
        <begin position="1"/>
        <end position="20"/>
    </location>
</feature>
<comment type="subcellular location">
    <subcellularLocation>
        <location evidence="1">Cell outer membrane</location>
    </subcellularLocation>
</comment>
<feature type="domain" description="OmpA-like" evidence="6">
    <location>
        <begin position="561"/>
        <end position="677"/>
    </location>
</feature>
<dbReference type="Pfam" id="PF07676">
    <property type="entry name" value="PD40"/>
    <property type="match status" value="2"/>
</dbReference>
<dbReference type="EMBL" id="FUZU01000002">
    <property type="protein sequence ID" value="SKC75322.1"/>
    <property type="molecule type" value="Genomic_DNA"/>
</dbReference>
<organism evidence="7 8">
    <name type="scientific">Ohtaekwangia koreensis</name>
    <dbReference type="NCBI Taxonomy" id="688867"/>
    <lineage>
        <taxon>Bacteria</taxon>
        <taxon>Pseudomonadati</taxon>
        <taxon>Bacteroidota</taxon>
        <taxon>Cytophagia</taxon>
        <taxon>Cytophagales</taxon>
        <taxon>Fulvivirgaceae</taxon>
        <taxon>Ohtaekwangia</taxon>
    </lineage>
</organism>
<keyword evidence="8" id="KW-1185">Reference proteome</keyword>
<dbReference type="RefSeq" id="WP_079687771.1">
    <property type="nucleotide sequence ID" value="NZ_FUZU01000002.1"/>
</dbReference>
<dbReference type="Pfam" id="PF00691">
    <property type="entry name" value="OmpA"/>
    <property type="match status" value="1"/>
</dbReference>
<dbReference type="AlphaFoldDB" id="A0A1T5LH26"/>
<name>A0A1T5LH26_9BACT</name>
<dbReference type="PRINTS" id="PR01021">
    <property type="entry name" value="OMPADOMAIN"/>
</dbReference>
<evidence type="ECO:0000256" key="1">
    <source>
        <dbReference type="ARBA" id="ARBA00004442"/>
    </source>
</evidence>
<evidence type="ECO:0000256" key="3">
    <source>
        <dbReference type="ARBA" id="ARBA00023237"/>
    </source>
</evidence>
<dbReference type="InterPro" id="IPR011659">
    <property type="entry name" value="WD40"/>
</dbReference>
<dbReference type="CDD" id="cd07185">
    <property type="entry name" value="OmpA_C-like"/>
    <property type="match status" value="1"/>
</dbReference>
<accession>A0A1T5LH26</accession>
<dbReference type="PANTHER" id="PTHR30329">
    <property type="entry name" value="STATOR ELEMENT OF FLAGELLAR MOTOR COMPLEX"/>
    <property type="match status" value="1"/>
</dbReference>
<dbReference type="STRING" id="688867.SAMN05660236_3227"/>
<dbReference type="SUPFAM" id="SSF50939">
    <property type="entry name" value="Sialidases"/>
    <property type="match status" value="1"/>
</dbReference>
<dbReference type="InterPro" id="IPR006664">
    <property type="entry name" value="OMP_bac"/>
</dbReference>
<dbReference type="Gene3D" id="3.30.1330.60">
    <property type="entry name" value="OmpA-like domain"/>
    <property type="match status" value="1"/>
</dbReference>
<dbReference type="InterPro" id="IPR058897">
    <property type="entry name" value="PAPPA_SD_C"/>
</dbReference>
<dbReference type="OrthoDB" id="1490539at2"/>
<evidence type="ECO:0000313" key="8">
    <source>
        <dbReference type="Proteomes" id="UP000190961"/>
    </source>
</evidence>
<dbReference type="InterPro" id="IPR036278">
    <property type="entry name" value="Sialidase_sf"/>
</dbReference>
<keyword evidence="3" id="KW-0998">Cell outer membrane</keyword>
<protein>
    <submittedName>
        <fullName evidence="7">Outer membrane protein OmpA</fullName>
    </submittedName>
</protein>
<feature type="chain" id="PRO_5011984497" evidence="5">
    <location>
        <begin position="21"/>
        <end position="677"/>
    </location>
</feature>
<evidence type="ECO:0000313" key="7">
    <source>
        <dbReference type="EMBL" id="SKC75322.1"/>
    </source>
</evidence>
<sequence length="677" mass="75030">MKRVLLTFALSVLFFLSSKAQVVQWASKVIEFSSELTPVQYSAQQALGKPNVLPAGGQSPNAWAPDKPNRKEFLKLGFANPISIRQIAIAESHNPSAIFRVLVYDEAGKEYVVNTLNPMAVPLKGRMLNLFMDVTSYKVAAIKIEFDGAAVPGYFGIDAIAISDSSYPIIADIPKMQLLASGILIEALDKNVNSEYSELNPLLSPDGKTLYFSRRNHPENVGGVNDKEDIWYSELDSAGRWQLAKNMGAPFNNTGPNFVNTIQSVTPDGKSAIMILGNKYLDNGKMRAGVSISSNVGGSWGKPKALNIINDYNFHEKANYFLTNNRKTLLMSVQREDGQGDRDLYVSFMSNDSTWSQPLNLADVINTAGEESAPFLASDDKTLYFSSNGFSGYGGTDIYVSRRLDDTWTSWSEPENLGPEINSPLEDLFFNIPANSDFAYYSRGVTETNTDIFRVKLPIVKNPEPWVTVKGKIIDKTTGDPLGAKIIYERLPDGKDVGIAQSNPETGEYEIRLPAGNLYGIRAEAKDKLSESQNLDLRNITSDKVIEGEDFKLSPIELATVKENVTIVLNNVFFDFDKASLKPESFPELNRIVELMKEKSGMEITISGHTDATGPEQYNLGLSERRAKSVTTYLVDKGIAQNRITTEFFGEGKPTDTNETKEGRKKNRRVEFIILKL</sequence>
<dbReference type="PANTHER" id="PTHR30329:SF21">
    <property type="entry name" value="LIPOPROTEIN YIAD-RELATED"/>
    <property type="match status" value="1"/>
</dbReference>
<reference evidence="7 8" key="1">
    <citation type="submission" date="2017-02" db="EMBL/GenBank/DDBJ databases">
        <authorList>
            <person name="Peterson S.W."/>
        </authorList>
    </citation>
    <scope>NUCLEOTIDE SEQUENCE [LARGE SCALE GENOMIC DNA]</scope>
    <source>
        <strain evidence="7 8">DSM 25262</strain>
    </source>
</reference>
<proteinExistence type="predicted"/>
<dbReference type="GO" id="GO:0009279">
    <property type="term" value="C:cell outer membrane"/>
    <property type="evidence" value="ECO:0007669"/>
    <property type="project" value="UniProtKB-SubCell"/>
</dbReference>
<dbReference type="Gene3D" id="2.120.10.10">
    <property type="match status" value="1"/>
</dbReference>
<dbReference type="PROSITE" id="PS51123">
    <property type="entry name" value="OMPA_2"/>
    <property type="match status" value="1"/>
</dbReference>
<dbReference type="CDD" id="cd15482">
    <property type="entry name" value="Sialidase_non-viral"/>
    <property type="match status" value="1"/>
</dbReference>
<evidence type="ECO:0000259" key="6">
    <source>
        <dbReference type="PROSITE" id="PS51123"/>
    </source>
</evidence>
<evidence type="ECO:0000256" key="5">
    <source>
        <dbReference type="SAM" id="SignalP"/>
    </source>
</evidence>
<dbReference type="InterPro" id="IPR050330">
    <property type="entry name" value="Bact_OuterMem_StrucFunc"/>
</dbReference>
<dbReference type="Proteomes" id="UP000190961">
    <property type="component" value="Unassembled WGS sequence"/>
</dbReference>
<evidence type="ECO:0000256" key="2">
    <source>
        <dbReference type="ARBA" id="ARBA00023136"/>
    </source>
</evidence>
<dbReference type="InterPro" id="IPR036737">
    <property type="entry name" value="OmpA-like_sf"/>
</dbReference>
<gene>
    <name evidence="7" type="ORF">SAMN05660236_3227</name>
</gene>
<evidence type="ECO:0000256" key="4">
    <source>
        <dbReference type="PROSITE-ProRule" id="PRU00473"/>
    </source>
</evidence>
<dbReference type="InterPro" id="IPR006665">
    <property type="entry name" value="OmpA-like"/>
</dbReference>